<proteinExistence type="predicted"/>
<dbReference type="SUPFAM" id="SSF52141">
    <property type="entry name" value="Uracil-DNA glycosylase-like"/>
    <property type="match status" value="1"/>
</dbReference>
<keyword evidence="3" id="KW-1185">Reference proteome</keyword>
<dbReference type="Proteomes" id="UP001303211">
    <property type="component" value="Chromosome"/>
</dbReference>
<organism evidence="2 3">
    <name type="scientific">Diaphorobacter limosus</name>
    <dbReference type="NCBI Taxonomy" id="3036128"/>
    <lineage>
        <taxon>Bacteria</taxon>
        <taxon>Pseudomonadati</taxon>
        <taxon>Pseudomonadota</taxon>
        <taxon>Betaproteobacteria</taxon>
        <taxon>Burkholderiales</taxon>
        <taxon>Comamonadaceae</taxon>
        <taxon>Diaphorobacter</taxon>
    </lineage>
</organism>
<sequence>MPRHESLHALLHRVRACTICADYLPLGPRPVLQAGSGARILIAGQAPGRKVHASGIPFDDASGQRLRDWLGLTPEQFYDPSQVAILPMGFCYPGKGISGDAPPRPECAPAWRAQLLAHLPRLAFTVVLGQYALAWHMPEERSGVTQAVQNWQRHWPAAVVLPHPSPRNNGWLKRNPWFETQLLPEVRARVIAVLATKGRHDRTT</sequence>
<protein>
    <submittedName>
        <fullName evidence="2">Uracil-DNA glycosylase family protein</fullName>
    </submittedName>
</protein>
<feature type="domain" description="Uracil-DNA glycosylase-like" evidence="1">
    <location>
        <begin position="31"/>
        <end position="187"/>
    </location>
</feature>
<reference evidence="2 3" key="1">
    <citation type="submission" date="2023-03" db="EMBL/GenBank/DDBJ databases">
        <title>Diaphorobacter basophil sp. nov., isolated from a sewage-treatment plant.</title>
        <authorList>
            <person name="Yang K."/>
        </authorList>
    </citation>
    <scope>NUCLEOTIDE SEQUENCE [LARGE SCALE GENOMIC DNA]</scope>
    <source>
        <strain evidence="2 3">Y-1</strain>
    </source>
</reference>
<dbReference type="InterPro" id="IPR036895">
    <property type="entry name" value="Uracil-DNA_glycosylase-like_sf"/>
</dbReference>
<name>A0ABZ0J9U1_9BURK</name>
<dbReference type="InterPro" id="IPR005122">
    <property type="entry name" value="Uracil-DNA_glycosylase-like"/>
</dbReference>
<evidence type="ECO:0000313" key="3">
    <source>
        <dbReference type="Proteomes" id="UP001303211"/>
    </source>
</evidence>
<dbReference type="SMART" id="SM00986">
    <property type="entry name" value="UDG"/>
    <property type="match status" value="1"/>
</dbReference>
<accession>A0ABZ0J9U1</accession>
<dbReference type="InterPro" id="IPR047124">
    <property type="entry name" value="HI_0220.2"/>
</dbReference>
<evidence type="ECO:0000259" key="1">
    <source>
        <dbReference type="SMART" id="SM00986"/>
    </source>
</evidence>
<dbReference type="Gene3D" id="3.40.470.10">
    <property type="entry name" value="Uracil-DNA glycosylase-like domain"/>
    <property type="match status" value="1"/>
</dbReference>
<dbReference type="EMBL" id="CP136921">
    <property type="protein sequence ID" value="WOO33952.1"/>
    <property type="molecule type" value="Genomic_DNA"/>
</dbReference>
<dbReference type="PANTHER" id="PTHR42160:SF1">
    <property type="entry name" value="URACIL-DNA GLYCOSYLASE SUPERFAMILY PROTEIN"/>
    <property type="match status" value="1"/>
</dbReference>
<dbReference type="SMART" id="SM00987">
    <property type="entry name" value="UreE_C"/>
    <property type="match status" value="1"/>
</dbReference>
<dbReference type="PANTHER" id="PTHR42160">
    <property type="entry name" value="URACIL-DNA GLYCOSYLASE SUPERFAMILY PROTEIN"/>
    <property type="match status" value="1"/>
</dbReference>
<dbReference type="CDD" id="cd10033">
    <property type="entry name" value="UDG_like"/>
    <property type="match status" value="1"/>
</dbReference>
<gene>
    <name evidence="2" type="ORF">P4826_07795</name>
</gene>
<dbReference type="Pfam" id="PF03167">
    <property type="entry name" value="UDG"/>
    <property type="match status" value="1"/>
</dbReference>
<evidence type="ECO:0000313" key="2">
    <source>
        <dbReference type="EMBL" id="WOO33952.1"/>
    </source>
</evidence>
<dbReference type="RefSeq" id="WP_317703283.1">
    <property type="nucleotide sequence ID" value="NZ_CP136921.1"/>
</dbReference>